<dbReference type="AlphaFoldDB" id="A3U4H8"/>
<protein>
    <submittedName>
        <fullName evidence="2">Uncharacterized protein</fullName>
    </submittedName>
</protein>
<keyword evidence="3" id="KW-1185">Reference proteome</keyword>
<dbReference type="KEGG" id="cat:CA2559_00280"/>
<dbReference type="HOGENOM" id="CLU_1802894_0_0_10"/>
<dbReference type="GeneID" id="89451866"/>
<dbReference type="Pfam" id="PF13715">
    <property type="entry name" value="CarbopepD_reg_2"/>
    <property type="match status" value="1"/>
</dbReference>
<feature type="chain" id="PRO_5002660195" evidence="1">
    <location>
        <begin position="19"/>
        <end position="143"/>
    </location>
</feature>
<evidence type="ECO:0000313" key="3">
    <source>
        <dbReference type="Proteomes" id="UP000002297"/>
    </source>
</evidence>
<dbReference type="RefSeq" id="WP_013185827.1">
    <property type="nucleotide sequence ID" value="NC_014230.1"/>
</dbReference>
<evidence type="ECO:0000313" key="2">
    <source>
        <dbReference type="EMBL" id="EAP87145.1"/>
    </source>
</evidence>
<organism evidence="2 3">
    <name type="scientific">Croceibacter atlanticus (strain ATCC BAA-628 / JCM 21780 / CIP 108009 / IAM 15332 / KCTC 12090 / HTCC2559)</name>
    <dbReference type="NCBI Taxonomy" id="216432"/>
    <lineage>
        <taxon>Bacteria</taxon>
        <taxon>Pseudomonadati</taxon>
        <taxon>Bacteroidota</taxon>
        <taxon>Flavobacteriia</taxon>
        <taxon>Flavobacteriales</taxon>
        <taxon>Flavobacteriaceae</taxon>
        <taxon>Croceibacter</taxon>
    </lineage>
</organism>
<dbReference type="InterPro" id="IPR008969">
    <property type="entry name" value="CarboxyPept-like_regulatory"/>
</dbReference>
<proteinExistence type="predicted"/>
<dbReference type="Proteomes" id="UP000002297">
    <property type="component" value="Chromosome"/>
</dbReference>
<evidence type="ECO:0000256" key="1">
    <source>
        <dbReference type="SAM" id="SignalP"/>
    </source>
</evidence>
<accession>A3U4H8</accession>
<reference evidence="2 3" key="1">
    <citation type="journal article" date="2010" name="J. Bacteriol.">
        <title>The complete genome sequence of Croceibacter atlanticus HTCC2559T.</title>
        <authorList>
            <person name="Oh H.M."/>
            <person name="Kang I."/>
            <person name="Ferriera S."/>
            <person name="Giovannoni S.J."/>
            <person name="Cho J.C."/>
        </authorList>
    </citation>
    <scope>NUCLEOTIDE SEQUENCE [LARGE SCALE GENOMIC DNA]</scope>
    <source>
        <strain evidence="3">ATCC BAA-628 / HTCC2559 / KCTC 12090</strain>
    </source>
</reference>
<dbReference type="OrthoDB" id="1417583at2"/>
<dbReference type="STRING" id="216432.CA2559_00280"/>
<name>A3U4H8_CROAH</name>
<sequence length="143" mass="16408">MKKILLIILIGISNLTFAQTGTNLNGKIVDEKLNCLFGVKITNLNSGTESISDQNGRYEINVTENDTLEFQMIGLTTDKIKIEKPIQTLNLIMIDKDVNCLGAIWTDKQYRKAYREIEKQLKKLYKTAEKQNVWKNSSCQHRI</sequence>
<keyword evidence="1" id="KW-0732">Signal</keyword>
<gene>
    <name evidence="2" type="ordered locus">CA2559_00280</name>
</gene>
<dbReference type="SUPFAM" id="SSF49464">
    <property type="entry name" value="Carboxypeptidase regulatory domain-like"/>
    <property type="match status" value="1"/>
</dbReference>
<dbReference type="EMBL" id="CP002046">
    <property type="protein sequence ID" value="EAP87145.1"/>
    <property type="molecule type" value="Genomic_DNA"/>
</dbReference>
<feature type="signal peptide" evidence="1">
    <location>
        <begin position="1"/>
        <end position="18"/>
    </location>
</feature>